<evidence type="ECO:0000259" key="2">
    <source>
        <dbReference type="Pfam" id="PF20013"/>
    </source>
</evidence>
<dbReference type="EMBL" id="WLYK01000005">
    <property type="protein sequence ID" value="MTD14966.1"/>
    <property type="molecule type" value="Genomic_DNA"/>
</dbReference>
<feature type="region of interest" description="Disordered" evidence="1">
    <location>
        <begin position="407"/>
        <end position="430"/>
    </location>
</feature>
<reference evidence="3 4" key="1">
    <citation type="submission" date="2019-11" db="EMBL/GenBank/DDBJ databases">
        <authorList>
            <person name="Jiang L.-Q."/>
        </authorList>
    </citation>
    <scope>NUCLEOTIDE SEQUENCE [LARGE SCALE GENOMIC DNA]</scope>
    <source>
        <strain evidence="3 4">YIM 132087</strain>
    </source>
</reference>
<feature type="domain" description="GTPase-associated protein 1 N-terminal" evidence="2">
    <location>
        <begin position="11"/>
        <end position="150"/>
    </location>
</feature>
<keyword evidence="4" id="KW-1185">Reference proteome</keyword>
<evidence type="ECO:0000313" key="3">
    <source>
        <dbReference type="EMBL" id="MTD14966.1"/>
    </source>
</evidence>
<dbReference type="Proteomes" id="UP000460221">
    <property type="component" value="Unassembled WGS sequence"/>
</dbReference>
<organism evidence="3 4">
    <name type="scientific">Nakamurella alba</name>
    <dbReference type="NCBI Taxonomy" id="2665158"/>
    <lineage>
        <taxon>Bacteria</taxon>
        <taxon>Bacillati</taxon>
        <taxon>Actinomycetota</taxon>
        <taxon>Actinomycetes</taxon>
        <taxon>Nakamurellales</taxon>
        <taxon>Nakamurellaceae</taxon>
        <taxon>Nakamurella</taxon>
    </lineage>
</organism>
<dbReference type="AlphaFoldDB" id="A0A7K1FLI8"/>
<name>A0A7K1FLI8_9ACTN</name>
<dbReference type="Pfam" id="PF20013">
    <property type="entry name" value="GAP1-N2"/>
    <property type="match status" value="1"/>
</dbReference>
<dbReference type="InterPro" id="IPR045402">
    <property type="entry name" value="GAP1-N2"/>
</dbReference>
<gene>
    <name evidence="3" type="ORF">GIS00_13555</name>
</gene>
<dbReference type="RefSeq" id="WP_154768958.1">
    <property type="nucleotide sequence ID" value="NZ_WLYK01000005.1"/>
</dbReference>
<evidence type="ECO:0000256" key="1">
    <source>
        <dbReference type="SAM" id="MobiDB-lite"/>
    </source>
</evidence>
<sequence>MLAGQFGYATVGEAGPYSDVDGWKVTAVRPAEDAAALQPWVESATGALGSFVPEALPLLASDEMIAALPRRLRLDPAADRRHRRSTLVHQVSAGQSHHYRDSWFAHGLLVQRSGQGAGVAGVRPAELWDSPLWVRPTGSAAVSAARLPDLDPGADLPAGPGSVAVQEVWAVDRDTALAVLAAAEEYLTAGTGALALADPTGARTAGWAAFLGRHLTVGAAWSALAFSTRETVEAGSTTGIRELHLIGYPDSQDPTEVAVALGTQWYVPDVGEIPTGAAARQVAPYRPPRPGPWTQLVERLTLLDDMGLPSLPDLVDRLSDAARGSADDRPLWAVPAALLLAGEETVELMAQVLPDAVALACRWWPPGLRLPGDRLALLRDRLVRFGRSTDEVFGAAVRSLDEAGAIDTGTGDIGASEDGTADGAEQAHDGEAAEGRDIAIAGYLEAVFAPGPDGVMPDWATPDRPLPWLPTRTRASAALVGRLLDELPARVGAMLAAARDPAVVVRLTTALDTVFGQWGAGDRLPAPVRAARVASLRICLLLDRAAVPGDGTAVWPTTSGETAAAVAAELETALAGDPAIALSPRACGWLTDRLGPPDLGRPLTDWSLVDLELASVRPADDPAGRTAALLRDAVRQPPGRPWTAAEWVARLTAVVGTSPAPTDLAGALHTLMGRQIPLPVPAIGEMLLAGRPLGQAEHGFARWLLEPRVLQSPSVRLSFRPGPTSPVLAVHARTDPQPPDGPTAPAYRVELQALAAALPGAGEPLAGAVRERLAQDVVVADAEFVAAGGWPWGEHGSTAVAGEPPAPAPTGLDDRWPIALEAVLLRVADRPDLGAALARSLLLRALLDEIVAAAGSSRYGRVYTDPLGGYLRQAPDGREWQVESWVKRLLDGRDRSARQQWAADCDAAAGRTVDRLLHRTPTGHPLHRPDVRTSFLASVHQNAPELALGVLGARLSGWRGRRPDSGPNPG</sequence>
<protein>
    <recommendedName>
        <fullName evidence="2">GTPase-associated protein 1 N-terminal domain-containing protein</fullName>
    </recommendedName>
</protein>
<accession>A0A7K1FLI8</accession>
<evidence type="ECO:0000313" key="4">
    <source>
        <dbReference type="Proteomes" id="UP000460221"/>
    </source>
</evidence>
<proteinExistence type="predicted"/>
<comment type="caution">
    <text evidence="3">The sequence shown here is derived from an EMBL/GenBank/DDBJ whole genome shotgun (WGS) entry which is preliminary data.</text>
</comment>